<dbReference type="EMBL" id="CM023482">
    <property type="protein sequence ID" value="KAH6939752.1"/>
    <property type="molecule type" value="Genomic_DNA"/>
</dbReference>
<reference evidence="1" key="1">
    <citation type="submission" date="2020-05" db="EMBL/GenBank/DDBJ databases">
        <title>Large-scale comparative analyses of tick genomes elucidate their genetic diversity and vector capacities.</title>
        <authorList>
            <person name="Jia N."/>
            <person name="Wang J."/>
            <person name="Shi W."/>
            <person name="Du L."/>
            <person name="Sun Y."/>
            <person name="Zhan W."/>
            <person name="Jiang J."/>
            <person name="Wang Q."/>
            <person name="Zhang B."/>
            <person name="Ji P."/>
            <person name="Sakyi L.B."/>
            <person name="Cui X."/>
            <person name="Yuan T."/>
            <person name="Jiang B."/>
            <person name="Yang W."/>
            <person name="Lam T.T.-Y."/>
            <person name="Chang Q."/>
            <person name="Ding S."/>
            <person name="Wang X."/>
            <person name="Zhu J."/>
            <person name="Ruan X."/>
            <person name="Zhao L."/>
            <person name="Wei J."/>
            <person name="Que T."/>
            <person name="Du C."/>
            <person name="Cheng J."/>
            <person name="Dai P."/>
            <person name="Han X."/>
            <person name="Huang E."/>
            <person name="Gao Y."/>
            <person name="Liu J."/>
            <person name="Shao H."/>
            <person name="Ye R."/>
            <person name="Li L."/>
            <person name="Wei W."/>
            <person name="Wang X."/>
            <person name="Wang C."/>
            <person name="Yang T."/>
            <person name="Huo Q."/>
            <person name="Li W."/>
            <person name="Guo W."/>
            <person name="Chen H."/>
            <person name="Zhou L."/>
            <person name="Ni X."/>
            <person name="Tian J."/>
            <person name="Zhou Y."/>
            <person name="Sheng Y."/>
            <person name="Liu T."/>
            <person name="Pan Y."/>
            <person name="Xia L."/>
            <person name="Li J."/>
            <person name="Zhao F."/>
            <person name="Cao W."/>
        </authorList>
    </citation>
    <scope>NUCLEOTIDE SEQUENCE</scope>
    <source>
        <strain evidence="1">Hyas-2018</strain>
    </source>
</reference>
<comment type="caution">
    <text evidence="1">The sequence shown here is derived from an EMBL/GenBank/DDBJ whole genome shotgun (WGS) entry which is preliminary data.</text>
</comment>
<gene>
    <name evidence="1" type="ORF">HPB50_021556</name>
</gene>
<dbReference type="Proteomes" id="UP000821845">
    <property type="component" value="Chromosome 2"/>
</dbReference>
<organism evidence="1 2">
    <name type="scientific">Hyalomma asiaticum</name>
    <name type="common">Tick</name>
    <dbReference type="NCBI Taxonomy" id="266040"/>
    <lineage>
        <taxon>Eukaryota</taxon>
        <taxon>Metazoa</taxon>
        <taxon>Ecdysozoa</taxon>
        <taxon>Arthropoda</taxon>
        <taxon>Chelicerata</taxon>
        <taxon>Arachnida</taxon>
        <taxon>Acari</taxon>
        <taxon>Parasitiformes</taxon>
        <taxon>Ixodida</taxon>
        <taxon>Ixodoidea</taxon>
        <taxon>Ixodidae</taxon>
        <taxon>Hyalomminae</taxon>
        <taxon>Hyalomma</taxon>
    </lineage>
</organism>
<evidence type="ECO:0000313" key="2">
    <source>
        <dbReference type="Proteomes" id="UP000821845"/>
    </source>
</evidence>
<evidence type="ECO:0000313" key="1">
    <source>
        <dbReference type="EMBL" id="KAH6939752.1"/>
    </source>
</evidence>
<sequence>MVDQSLYRRLFSSDEATPRAYGLPKVHKDGCPLRPIENRSWLKAAGTVLDGPRVENKGPLFRDTREPTSTSTPTRLNDQDPPASNLTSPAAESAGPSTEPSTRQRSDARQWSP</sequence>
<protein>
    <submittedName>
        <fullName evidence="1">Uncharacterized protein</fullName>
    </submittedName>
</protein>
<accession>A0ACB7SWY9</accession>
<keyword evidence="2" id="KW-1185">Reference proteome</keyword>
<proteinExistence type="predicted"/>
<name>A0ACB7SWY9_HYAAI</name>